<dbReference type="RefSeq" id="XP_009171283.1">
    <property type="nucleotide sequence ID" value="XM_009173019.1"/>
</dbReference>
<reference evidence="10 11" key="1">
    <citation type="submission" date="2013-11" db="EMBL/GenBank/DDBJ databases">
        <title>Opisthorchis viverrini - life in the bile duct.</title>
        <authorList>
            <person name="Young N.D."/>
            <person name="Nagarajan N."/>
            <person name="Lin S.J."/>
            <person name="Korhonen P.K."/>
            <person name="Jex A.R."/>
            <person name="Hall R.S."/>
            <person name="Safavi-Hemami H."/>
            <person name="Kaewkong W."/>
            <person name="Bertrand D."/>
            <person name="Gao S."/>
            <person name="Seet Q."/>
            <person name="Wongkham S."/>
            <person name="Teh B.T."/>
            <person name="Wongkham C."/>
            <person name="Intapan P.M."/>
            <person name="Maleewong W."/>
            <person name="Yang X."/>
            <person name="Hu M."/>
            <person name="Wang Z."/>
            <person name="Hofmann A."/>
            <person name="Sternberg P.W."/>
            <person name="Tan P."/>
            <person name="Wang J."/>
            <person name="Gasser R.B."/>
        </authorList>
    </citation>
    <scope>NUCLEOTIDE SEQUENCE [LARGE SCALE GENOMIC DNA]</scope>
</reference>
<dbReference type="SUPFAM" id="SSF47954">
    <property type="entry name" value="Cyclin-like"/>
    <property type="match status" value="2"/>
</dbReference>
<evidence type="ECO:0000256" key="3">
    <source>
        <dbReference type="ARBA" id="ARBA00021331"/>
    </source>
</evidence>
<dbReference type="GeneID" id="20321665"/>
<dbReference type="FunFam" id="3.60.20.10:FF:000063">
    <property type="entry name" value="Proteasome subunit alpha type"/>
    <property type="match status" value="1"/>
</dbReference>
<evidence type="ECO:0000256" key="5">
    <source>
        <dbReference type="ARBA" id="ARBA00022942"/>
    </source>
</evidence>
<organism evidence="10 11">
    <name type="scientific">Opisthorchis viverrini</name>
    <name type="common">Southeast Asian liver fluke</name>
    <dbReference type="NCBI Taxonomy" id="6198"/>
    <lineage>
        <taxon>Eukaryota</taxon>
        <taxon>Metazoa</taxon>
        <taxon>Spiralia</taxon>
        <taxon>Lophotrochozoa</taxon>
        <taxon>Platyhelminthes</taxon>
        <taxon>Trematoda</taxon>
        <taxon>Digenea</taxon>
        <taxon>Opisthorchiida</taxon>
        <taxon>Opisthorchiata</taxon>
        <taxon>Opisthorchiidae</taxon>
        <taxon>Opisthorchis</taxon>
    </lineage>
</organism>
<keyword evidence="5 7" id="KW-0647">Proteasome</keyword>
<feature type="domain" description="Proteasome alpha-type subunits" evidence="9">
    <location>
        <begin position="6"/>
        <end position="28"/>
    </location>
</feature>
<dbReference type="Pfam" id="PF10584">
    <property type="entry name" value="Proteasome_A_N"/>
    <property type="match status" value="1"/>
</dbReference>
<dbReference type="SMART" id="SM00948">
    <property type="entry name" value="Proteasome_A_N"/>
    <property type="match status" value="1"/>
</dbReference>
<accession>A0A074ZCG0</accession>
<evidence type="ECO:0000256" key="4">
    <source>
        <dbReference type="ARBA" id="ARBA00022490"/>
    </source>
</evidence>
<dbReference type="CDD" id="cd20524">
    <property type="entry name" value="CYCLIN_CCNH_rpt1"/>
    <property type="match status" value="1"/>
</dbReference>
<dbReference type="PANTHER" id="PTHR11599">
    <property type="entry name" value="PROTEASOME SUBUNIT ALPHA/BETA"/>
    <property type="match status" value="1"/>
</dbReference>
<dbReference type="KEGG" id="ovi:T265_07486"/>
<dbReference type="EMBL" id="KL596791">
    <property type="protein sequence ID" value="KER24981.1"/>
    <property type="molecule type" value="Genomic_DNA"/>
</dbReference>
<dbReference type="OrthoDB" id="340962at2759"/>
<name>A0A074ZCG0_OPIVI</name>
<comment type="similarity">
    <text evidence="7">Belongs to the peptidase T1A family.</text>
</comment>
<dbReference type="GO" id="GO:0019773">
    <property type="term" value="C:proteasome core complex, alpha-subunit complex"/>
    <property type="evidence" value="ECO:0007669"/>
    <property type="project" value="UniProtKB-UniRule"/>
</dbReference>
<keyword evidence="6" id="KW-0539">Nucleus</keyword>
<dbReference type="InterPro" id="IPR035144">
    <property type="entry name" value="Proteasome_alpha1"/>
</dbReference>
<protein>
    <recommendedName>
        <fullName evidence="3">Proteasome subunit alpha type-1</fullName>
    </recommendedName>
</protein>
<evidence type="ECO:0000256" key="7">
    <source>
        <dbReference type="PROSITE-ProRule" id="PRU00808"/>
    </source>
</evidence>
<dbReference type="PROSITE" id="PS51475">
    <property type="entry name" value="PROTEASOME_ALPHA_2"/>
    <property type="match status" value="1"/>
</dbReference>
<keyword evidence="11" id="KW-1185">Reference proteome</keyword>
<comment type="subcellular location">
    <subcellularLocation>
        <location evidence="2">Cytoplasm</location>
    </subcellularLocation>
    <subcellularLocation>
        <location evidence="1">Nucleus</location>
    </subcellularLocation>
</comment>
<proteinExistence type="inferred from homology"/>
<dbReference type="GO" id="GO:0006511">
    <property type="term" value="P:ubiquitin-dependent protein catabolic process"/>
    <property type="evidence" value="ECO:0007669"/>
    <property type="project" value="InterPro"/>
</dbReference>
<dbReference type="Gene3D" id="3.60.20.10">
    <property type="entry name" value="Glutamine Phosphoribosylpyrophosphate, subunit 1, domain 1"/>
    <property type="match status" value="1"/>
</dbReference>
<feature type="region of interest" description="Disordered" evidence="8">
    <location>
        <begin position="474"/>
        <end position="502"/>
    </location>
</feature>
<dbReference type="PROSITE" id="PS00388">
    <property type="entry name" value="PROTEASOME_ALPHA_1"/>
    <property type="match status" value="1"/>
</dbReference>
<keyword evidence="4" id="KW-0963">Cytoplasm</keyword>
<evidence type="ECO:0000256" key="2">
    <source>
        <dbReference type="ARBA" id="ARBA00004496"/>
    </source>
</evidence>
<dbReference type="InterPro" id="IPR023332">
    <property type="entry name" value="Proteasome_alpha-type"/>
</dbReference>
<dbReference type="InterPro" id="IPR029055">
    <property type="entry name" value="Ntn_hydrolases_N"/>
</dbReference>
<dbReference type="InterPro" id="IPR050115">
    <property type="entry name" value="Proteasome_alpha"/>
</dbReference>
<dbReference type="AlphaFoldDB" id="A0A074ZCG0"/>
<dbReference type="Gene3D" id="1.10.472.10">
    <property type="entry name" value="Cyclin-like"/>
    <property type="match status" value="1"/>
</dbReference>
<dbReference type="SUPFAM" id="SSF56235">
    <property type="entry name" value="N-terminal nucleophile aminohydrolases (Ntn hydrolases)"/>
    <property type="match status" value="1"/>
</dbReference>
<dbReference type="InterPro" id="IPR036915">
    <property type="entry name" value="Cyclin-like_sf"/>
</dbReference>
<dbReference type="Proteomes" id="UP000054324">
    <property type="component" value="Unassembled WGS sequence"/>
</dbReference>
<dbReference type="CDD" id="cd03749">
    <property type="entry name" value="proteasome_alpha_type_1"/>
    <property type="match status" value="1"/>
</dbReference>
<dbReference type="STRING" id="6198.A0A074ZCG0"/>
<dbReference type="InterPro" id="IPR006671">
    <property type="entry name" value="Cyclin_N"/>
</dbReference>
<sequence length="574" mass="65703">MFRNQYDHDVTVWSPQGRIHQIEYAMEAVKQGSAAIALKNQDHALIVALKRAPSELSSYQEKIVTIDDHVGVAIAGLTADGRMLSRMMRRECAENRWAYDEPLPVSRLLSVISLKMQIPTQRYGNRPYGAGMLVTGYDALGPHVYYLCPSSNAYDCKAIAIGSRSQSARTYLERHLEEISVASLDELIYHGLKALSGTLPNEVEITTKAYATSTQLYNWHFTPSDLTQQRQECNANARKRLKQLPPANRAEAVLIDDGEDQQLGLDPDEEFSIVKHYIYLMKALFDKFTNPRVPNEVYGFAATYLKRFYLRHSVMDFYPREMMLTCLYVACKAADFPIGLQAFIAHIPRNQERYSSFIINSELFLLESLNYDLWVFTPYRPLMGLIIDLLAYQKHIHALSSNSAFDWCPDEKAMAQELHREGVDLISLWYQTDLCLTVHPSQFALAVLVELGYTRPSLDVESFIRDEICGCHPIQKPTKPEESDDETDDEEEDENSKVTEKNVKISPDERWKQLSERLAFIRDVVTRFDFVVSLEPMNEEELKLEQCRNPLYNVDSEEYAEAKARADSLLATLE</sequence>
<evidence type="ECO:0000256" key="6">
    <source>
        <dbReference type="ARBA" id="ARBA00023242"/>
    </source>
</evidence>
<dbReference type="GO" id="GO:0005737">
    <property type="term" value="C:cytoplasm"/>
    <property type="evidence" value="ECO:0007669"/>
    <property type="project" value="UniProtKB-SubCell"/>
</dbReference>
<dbReference type="Pfam" id="PF00134">
    <property type="entry name" value="Cyclin_N"/>
    <property type="match status" value="1"/>
</dbReference>
<dbReference type="InterPro" id="IPR000426">
    <property type="entry name" value="Proteasome_asu_N"/>
</dbReference>
<dbReference type="Pfam" id="PF00227">
    <property type="entry name" value="Proteasome"/>
    <property type="match status" value="1"/>
</dbReference>
<feature type="compositionally biased region" description="Acidic residues" evidence="8">
    <location>
        <begin position="482"/>
        <end position="494"/>
    </location>
</feature>
<evidence type="ECO:0000256" key="8">
    <source>
        <dbReference type="SAM" id="MobiDB-lite"/>
    </source>
</evidence>
<dbReference type="InterPro" id="IPR001353">
    <property type="entry name" value="Proteasome_sua/b"/>
</dbReference>
<dbReference type="GO" id="GO:0005634">
    <property type="term" value="C:nucleus"/>
    <property type="evidence" value="ECO:0007669"/>
    <property type="project" value="UniProtKB-SubCell"/>
</dbReference>
<evidence type="ECO:0000256" key="1">
    <source>
        <dbReference type="ARBA" id="ARBA00004123"/>
    </source>
</evidence>
<dbReference type="CTD" id="20321665"/>
<evidence type="ECO:0000259" key="9">
    <source>
        <dbReference type="PROSITE" id="PS00388"/>
    </source>
</evidence>
<gene>
    <name evidence="10" type="ORF">T265_07486</name>
</gene>
<evidence type="ECO:0000313" key="10">
    <source>
        <dbReference type="EMBL" id="KER24981.1"/>
    </source>
</evidence>
<evidence type="ECO:0000313" key="11">
    <source>
        <dbReference type="Proteomes" id="UP000054324"/>
    </source>
</evidence>
<dbReference type="CDD" id="cd20525">
    <property type="entry name" value="CYCLIN_CCNH_rpt2"/>
    <property type="match status" value="1"/>
</dbReference>